<dbReference type="PRINTS" id="PR01438">
    <property type="entry name" value="UNVRSLSTRESS"/>
</dbReference>
<dbReference type="InterPro" id="IPR006015">
    <property type="entry name" value="Universal_stress_UspA"/>
</dbReference>
<dbReference type="InterPro" id="IPR006016">
    <property type="entry name" value="UspA"/>
</dbReference>
<sequence>MDITEKPIVVGTDGSDLAAVAVRWAVRDAARRGLPVRIVHVVDRRPYGTPAAGKVDPRAYAGERMLDHAARTAGECAPDVAVATVLAEGAPGEVLSEEAAAAAELVVGCRGRDGCAGALLGSVPVRTAGHAPGAVVVVRPEPAGSCREVVVGADGSAGCEPALAFAFEQARARGCPLRAVHAWREPQDLMAGPVRGAGPAADESARARCRPVAERIAAWRERFPDVEVREDLRHADPVPALVDASGGAELLVVGARGLSAVGSLLLGSVSRGVLHHAHCPVAVVR</sequence>
<comment type="caution">
    <text evidence="3">The sequence shown here is derived from an EMBL/GenBank/DDBJ whole genome shotgun (WGS) entry which is preliminary data.</text>
</comment>
<dbReference type="PANTHER" id="PTHR46268:SF6">
    <property type="entry name" value="UNIVERSAL STRESS PROTEIN UP12"/>
    <property type="match status" value="1"/>
</dbReference>
<feature type="domain" description="UspA" evidence="2">
    <location>
        <begin position="6"/>
        <end position="139"/>
    </location>
</feature>
<gene>
    <name evidence="3" type="ORF">ACFOWE_13185</name>
</gene>
<dbReference type="SUPFAM" id="SSF52402">
    <property type="entry name" value="Adenine nucleotide alpha hydrolases-like"/>
    <property type="match status" value="2"/>
</dbReference>
<evidence type="ECO:0000259" key="2">
    <source>
        <dbReference type="Pfam" id="PF00582"/>
    </source>
</evidence>
<accession>A0ABV8I5H9</accession>
<keyword evidence="4" id="KW-1185">Reference proteome</keyword>
<reference evidence="4" key="1">
    <citation type="journal article" date="2019" name="Int. J. Syst. Evol. Microbiol.">
        <title>The Global Catalogue of Microorganisms (GCM) 10K type strain sequencing project: providing services to taxonomists for standard genome sequencing and annotation.</title>
        <authorList>
            <consortium name="The Broad Institute Genomics Platform"/>
            <consortium name="The Broad Institute Genome Sequencing Center for Infectious Disease"/>
            <person name="Wu L."/>
            <person name="Ma J."/>
        </authorList>
    </citation>
    <scope>NUCLEOTIDE SEQUENCE [LARGE SCALE GENOMIC DNA]</scope>
    <source>
        <strain evidence="4">TBRC 4489</strain>
    </source>
</reference>
<comment type="similarity">
    <text evidence="1">Belongs to the universal stress protein A family.</text>
</comment>
<evidence type="ECO:0000256" key="1">
    <source>
        <dbReference type="ARBA" id="ARBA00008791"/>
    </source>
</evidence>
<proteinExistence type="inferred from homology"/>
<organism evidence="3 4">
    <name type="scientific">Planomonospora corallina</name>
    <dbReference type="NCBI Taxonomy" id="1806052"/>
    <lineage>
        <taxon>Bacteria</taxon>
        <taxon>Bacillati</taxon>
        <taxon>Actinomycetota</taxon>
        <taxon>Actinomycetes</taxon>
        <taxon>Streptosporangiales</taxon>
        <taxon>Streptosporangiaceae</taxon>
        <taxon>Planomonospora</taxon>
    </lineage>
</organism>
<dbReference type="Pfam" id="PF00582">
    <property type="entry name" value="Usp"/>
    <property type="match status" value="2"/>
</dbReference>
<dbReference type="InterPro" id="IPR014729">
    <property type="entry name" value="Rossmann-like_a/b/a_fold"/>
</dbReference>
<evidence type="ECO:0000313" key="3">
    <source>
        <dbReference type="EMBL" id="MFC4059254.1"/>
    </source>
</evidence>
<dbReference type="Gene3D" id="3.40.50.620">
    <property type="entry name" value="HUPs"/>
    <property type="match status" value="2"/>
</dbReference>
<dbReference type="Proteomes" id="UP001595850">
    <property type="component" value="Unassembled WGS sequence"/>
</dbReference>
<protein>
    <submittedName>
        <fullName evidence="3">Universal stress protein</fullName>
    </submittedName>
</protein>
<name>A0ABV8I5H9_9ACTN</name>
<evidence type="ECO:0000313" key="4">
    <source>
        <dbReference type="Proteomes" id="UP001595850"/>
    </source>
</evidence>
<dbReference type="RefSeq" id="WP_377287564.1">
    <property type="nucleotide sequence ID" value="NZ_JBHSBM010000016.1"/>
</dbReference>
<dbReference type="PANTHER" id="PTHR46268">
    <property type="entry name" value="STRESS RESPONSE PROTEIN NHAX"/>
    <property type="match status" value="1"/>
</dbReference>
<dbReference type="EMBL" id="JBHSBM010000016">
    <property type="protein sequence ID" value="MFC4059254.1"/>
    <property type="molecule type" value="Genomic_DNA"/>
</dbReference>
<feature type="domain" description="UspA" evidence="2">
    <location>
        <begin position="147"/>
        <end position="285"/>
    </location>
</feature>